<reference evidence="5 6" key="1">
    <citation type="submission" date="2021-03" db="EMBL/GenBank/DDBJ databases">
        <title>Complete genome of Polaribacter_sp.SM13.</title>
        <authorList>
            <person name="Jeong S.W."/>
            <person name="Bae J.W."/>
        </authorList>
    </citation>
    <scope>NUCLEOTIDE SEQUENCE [LARGE SCALE GENOMIC DNA]</scope>
    <source>
        <strain evidence="5 6">SM13</strain>
    </source>
</reference>
<feature type="repeat" description="TPR" evidence="3">
    <location>
        <begin position="491"/>
        <end position="524"/>
    </location>
</feature>
<sequence>MKAFFTKYNLFKTHFPILIVVIFTTFIYWPATNGNYIVGWDDDQQILNNADVLNFSWESIKNYFSTYYVASYQPLASLTFGLEYYFFGANAKVHHITNLIFHLLNIILVYNIINRLFLKKKVIVWLVTLVFAFHPLQTELLGWVSTRSTLLGMFFYLSAVLSYILYIKSHRKRKYIIICSLFFVLSLFTKSSAVTLPLVLLLLDYYYKDRLNLKMVLYKIPFFIGSIAIGLVSLDSRRVLDSLDDFKSYYTFLEKISISSYTILKYVWKGILPNDLVTFYPYPLKIKDAESLDLIYLISPILLILLVILTIYIYLKSSDIFKKQWLLGCGIFIIHIGLYLNFTPFGPTMWAERYMYIPLIGLFICIGLLLTEFLSNKYFKNIIYLGLFLSLGVYAYKSRTQSYIWKDRISLWKNAIKNPNNTYPLQELGNEYQQRKEYVKAISYYNNAIKINPYLPEVYYYRGLAIKEKGDLNYAKIDFERVIKANGSKKAKAFFQRGLLFEKLNLLDSALVDYDSAIAINPKSEALLRKQLLSQINDPYSADIHKLTTKADSLFSKGNFAEALKKYDAILTLAPNLEKAMLHKGMILINLSKFTDANTVLTEVLKNNPSLEKARLSRAYSFTQLNLTAQAIKDYNYVTDVLNNKNGEVLYYKALAYLKANNREKACENLKLSKKKGYAVSKELLEKTCQ</sequence>
<dbReference type="PANTHER" id="PTHR44227">
    <property type="match status" value="1"/>
</dbReference>
<gene>
    <name evidence="5" type="ORF">J3359_08765</name>
</gene>
<feature type="transmembrane region" description="Helical" evidence="4">
    <location>
        <begin position="12"/>
        <end position="31"/>
    </location>
</feature>
<feature type="transmembrane region" description="Helical" evidence="4">
    <location>
        <begin position="325"/>
        <end position="342"/>
    </location>
</feature>
<accession>A0A975CT17</accession>
<evidence type="ECO:0000256" key="2">
    <source>
        <dbReference type="ARBA" id="ARBA00022803"/>
    </source>
</evidence>
<evidence type="ECO:0000256" key="4">
    <source>
        <dbReference type="SAM" id="Phobius"/>
    </source>
</evidence>
<dbReference type="SMART" id="SM00028">
    <property type="entry name" value="TPR"/>
    <property type="match status" value="7"/>
</dbReference>
<dbReference type="Gene3D" id="1.25.40.10">
    <property type="entry name" value="Tetratricopeptide repeat domain"/>
    <property type="match status" value="3"/>
</dbReference>
<feature type="repeat" description="TPR" evidence="3">
    <location>
        <begin position="422"/>
        <end position="455"/>
    </location>
</feature>
<dbReference type="Proteomes" id="UP000663920">
    <property type="component" value="Chromosome"/>
</dbReference>
<feature type="transmembrane region" description="Helical" evidence="4">
    <location>
        <begin position="67"/>
        <end position="87"/>
    </location>
</feature>
<evidence type="ECO:0000256" key="1">
    <source>
        <dbReference type="ARBA" id="ARBA00022737"/>
    </source>
</evidence>
<keyword evidence="2 3" id="KW-0802">TPR repeat</keyword>
<feature type="transmembrane region" description="Helical" evidence="4">
    <location>
        <begin position="294"/>
        <end position="313"/>
    </location>
</feature>
<evidence type="ECO:0000256" key="3">
    <source>
        <dbReference type="PROSITE-ProRule" id="PRU00339"/>
    </source>
</evidence>
<keyword evidence="4" id="KW-0812">Transmembrane</keyword>
<dbReference type="InterPro" id="IPR019734">
    <property type="entry name" value="TPR_rpt"/>
</dbReference>
<feature type="transmembrane region" description="Helical" evidence="4">
    <location>
        <begin position="99"/>
        <end position="117"/>
    </location>
</feature>
<feature type="transmembrane region" description="Helical" evidence="4">
    <location>
        <begin position="354"/>
        <end position="371"/>
    </location>
</feature>
<dbReference type="Pfam" id="PF13414">
    <property type="entry name" value="TPR_11"/>
    <property type="match status" value="1"/>
</dbReference>
<feature type="transmembrane region" description="Helical" evidence="4">
    <location>
        <begin position="123"/>
        <end position="143"/>
    </location>
</feature>
<name>A0A975CT17_9FLAO</name>
<dbReference type="AlphaFoldDB" id="A0A975CT17"/>
<keyword evidence="4" id="KW-0472">Membrane</keyword>
<keyword evidence="4" id="KW-1133">Transmembrane helix</keyword>
<protein>
    <submittedName>
        <fullName evidence="5">Tetratricopeptide repeat protein</fullName>
    </submittedName>
</protein>
<feature type="transmembrane region" description="Helical" evidence="4">
    <location>
        <begin position="175"/>
        <end position="203"/>
    </location>
</feature>
<keyword evidence="1" id="KW-0677">Repeat</keyword>
<feature type="transmembrane region" description="Helical" evidence="4">
    <location>
        <begin position="215"/>
        <end position="234"/>
    </location>
</feature>
<keyword evidence="6" id="KW-1185">Reference proteome</keyword>
<evidence type="ECO:0000313" key="5">
    <source>
        <dbReference type="EMBL" id="QTE24335.1"/>
    </source>
</evidence>
<evidence type="ECO:0000313" key="6">
    <source>
        <dbReference type="Proteomes" id="UP000663920"/>
    </source>
</evidence>
<dbReference type="PROSITE" id="PS50005">
    <property type="entry name" value="TPR"/>
    <property type="match status" value="2"/>
</dbReference>
<dbReference type="EMBL" id="CP071869">
    <property type="protein sequence ID" value="QTE24335.1"/>
    <property type="molecule type" value="Genomic_DNA"/>
</dbReference>
<dbReference type="InterPro" id="IPR011990">
    <property type="entry name" value="TPR-like_helical_dom_sf"/>
</dbReference>
<dbReference type="SUPFAM" id="SSF48452">
    <property type="entry name" value="TPR-like"/>
    <property type="match status" value="1"/>
</dbReference>
<proteinExistence type="predicted"/>
<dbReference type="InterPro" id="IPR052346">
    <property type="entry name" value="O-mannosyl-transferase_TMTC"/>
</dbReference>
<organism evidence="5 6">
    <name type="scientific">Polaribacter cellanae</name>
    <dbReference type="NCBI Taxonomy" id="2818493"/>
    <lineage>
        <taxon>Bacteria</taxon>
        <taxon>Pseudomonadati</taxon>
        <taxon>Bacteroidota</taxon>
        <taxon>Flavobacteriia</taxon>
        <taxon>Flavobacteriales</taxon>
        <taxon>Flavobacteriaceae</taxon>
    </lineage>
</organism>
<dbReference type="RefSeq" id="WP_208080307.1">
    <property type="nucleotide sequence ID" value="NZ_CP071869.1"/>
</dbReference>
<feature type="transmembrane region" description="Helical" evidence="4">
    <location>
        <begin position="150"/>
        <end position="169"/>
    </location>
</feature>
<dbReference type="PANTHER" id="PTHR44227:SF3">
    <property type="entry name" value="PROTEIN O-MANNOSYL-TRANSFERASE TMTC4"/>
    <property type="match status" value="1"/>
</dbReference>
<dbReference type="KEGG" id="pcea:J3359_08765"/>